<evidence type="ECO:0000256" key="1">
    <source>
        <dbReference type="ARBA" id="ARBA00006484"/>
    </source>
</evidence>
<evidence type="ECO:0000256" key="4">
    <source>
        <dbReference type="RuleBase" id="RU000363"/>
    </source>
</evidence>
<name>A0AAD7V3E5_9FUNG</name>
<keyword evidence="2" id="KW-0521">NADP</keyword>
<keyword evidence="3" id="KW-0560">Oxidoreductase</keyword>
<dbReference type="GO" id="GO:0016616">
    <property type="term" value="F:oxidoreductase activity, acting on the CH-OH group of donors, NAD or NADP as acceptor"/>
    <property type="evidence" value="ECO:0007669"/>
    <property type="project" value="TreeGrafter"/>
</dbReference>
<dbReference type="PANTHER" id="PTHR44229">
    <property type="entry name" value="15-HYDROXYPROSTAGLANDIN DEHYDROGENASE [NAD(+)]"/>
    <property type="match status" value="1"/>
</dbReference>
<comment type="caution">
    <text evidence="5">The sequence shown here is derived from an EMBL/GenBank/DDBJ whole genome shotgun (WGS) entry which is preliminary data.</text>
</comment>
<dbReference type="AlphaFoldDB" id="A0AAD7V3E5"/>
<proteinExistence type="inferred from homology"/>
<accession>A0AAD7V3E5</accession>
<dbReference type="InterPro" id="IPR036291">
    <property type="entry name" value="NAD(P)-bd_dom_sf"/>
</dbReference>
<dbReference type="PROSITE" id="PS00061">
    <property type="entry name" value="ADH_SHORT"/>
    <property type="match status" value="1"/>
</dbReference>
<evidence type="ECO:0000313" key="6">
    <source>
        <dbReference type="Proteomes" id="UP001234581"/>
    </source>
</evidence>
<comment type="similarity">
    <text evidence="1 4">Belongs to the short-chain dehydrogenases/reductases (SDR) family.</text>
</comment>
<dbReference type="PANTHER" id="PTHR44229:SF4">
    <property type="entry name" value="15-HYDROXYPROSTAGLANDIN DEHYDROGENASE [NAD(+)]"/>
    <property type="match status" value="1"/>
</dbReference>
<dbReference type="InterPro" id="IPR020904">
    <property type="entry name" value="Sc_DH/Rdtase_CS"/>
</dbReference>
<sequence length="284" mass="30423">MTHSKVAVITGGSRGIGLAIASALIKRNINVVIGDLLDEEGQAAVDAFNKSAKKVVAAYKHTDVTKYKDLLGLFELAENTFGGVDIAILNAGTTKGFNIFTEPMDDEADMFIHQVNVGGVTKGNKVALKFMQKRGGGTIINTASMAGIGAMGGLENYVATKHAVVGWTRSLAYLNTAFNVRVNAICPYWVDTELIRADEISSNTFGEFIHKCPKTPMSVVVDAALQCIDDTDLAGTTLLCLPDGVHQEDATPSYPSLVNEEMIQALPEVEQYLAQTVRQAIAKL</sequence>
<gene>
    <name evidence="5" type="ORF">O0I10_005663</name>
</gene>
<dbReference type="InterPro" id="IPR002347">
    <property type="entry name" value="SDR_fam"/>
</dbReference>
<keyword evidence="6" id="KW-1185">Reference proteome</keyword>
<organism evidence="5 6">
    <name type="scientific">Lichtheimia ornata</name>
    <dbReference type="NCBI Taxonomy" id="688661"/>
    <lineage>
        <taxon>Eukaryota</taxon>
        <taxon>Fungi</taxon>
        <taxon>Fungi incertae sedis</taxon>
        <taxon>Mucoromycota</taxon>
        <taxon>Mucoromycotina</taxon>
        <taxon>Mucoromycetes</taxon>
        <taxon>Mucorales</taxon>
        <taxon>Lichtheimiaceae</taxon>
        <taxon>Lichtheimia</taxon>
    </lineage>
</organism>
<dbReference type="PRINTS" id="PR00081">
    <property type="entry name" value="GDHRDH"/>
</dbReference>
<dbReference type="GO" id="GO:0005737">
    <property type="term" value="C:cytoplasm"/>
    <property type="evidence" value="ECO:0007669"/>
    <property type="project" value="TreeGrafter"/>
</dbReference>
<evidence type="ECO:0000313" key="5">
    <source>
        <dbReference type="EMBL" id="KAJ8658623.1"/>
    </source>
</evidence>
<dbReference type="GeneID" id="83213075"/>
<dbReference type="Proteomes" id="UP001234581">
    <property type="component" value="Unassembled WGS sequence"/>
</dbReference>
<dbReference type="PRINTS" id="PR00080">
    <property type="entry name" value="SDRFAMILY"/>
</dbReference>
<dbReference type="SUPFAM" id="SSF51735">
    <property type="entry name" value="NAD(P)-binding Rossmann-fold domains"/>
    <property type="match status" value="1"/>
</dbReference>
<dbReference type="RefSeq" id="XP_058343536.1">
    <property type="nucleotide sequence ID" value="XM_058485701.1"/>
</dbReference>
<protein>
    <recommendedName>
        <fullName evidence="7">15-hydroxyprostaglandin dehydrogenase</fullName>
    </recommendedName>
</protein>
<reference evidence="5 6" key="1">
    <citation type="submission" date="2023-03" db="EMBL/GenBank/DDBJ databases">
        <title>Genome sequence of Lichtheimia ornata CBS 291.66.</title>
        <authorList>
            <person name="Mohabir J.T."/>
            <person name="Shea T.P."/>
            <person name="Kurbessoian T."/>
            <person name="Berby B."/>
            <person name="Fontaine J."/>
            <person name="Livny J."/>
            <person name="Gnirke A."/>
            <person name="Stajich J.E."/>
            <person name="Cuomo C.A."/>
        </authorList>
    </citation>
    <scope>NUCLEOTIDE SEQUENCE [LARGE SCALE GENOMIC DNA]</scope>
    <source>
        <strain evidence="5">CBS 291.66</strain>
    </source>
</reference>
<dbReference type="Pfam" id="PF00106">
    <property type="entry name" value="adh_short"/>
    <property type="match status" value="1"/>
</dbReference>
<evidence type="ECO:0008006" key="7">
    <source>
        <dbReference type="Google" id="ProtNLM"/>
    </source>
</evidence>
<evidence type="ECO:0000256" key="3">
    <source>
        <dbReference type="ARBA" id="ARBA00023002"/>
    </source>
</evidence>
<dbReference type="Gene3D" id="3.40.50.720">
    <property type="entry name" value="NAD(P)-binding Rossmann-like Domain"/>
    <property type="match status" value="1"/>
</dbReference>
<dbReference type="EMBL" id="JARTCD010000023">
    <property type="protein sequence ID" value="KAJ8658623.1"/>
    <property type="molecule type" value="Genomic_DNA"/>
</dbReference>
<evidence type="ECO:0000256" key="2">
    <source>
        <dbReference type="ARBA" id="ARBA00022857"/>
    </source>
</evidence>